<organism evidence="1">
    <name type="scientific">Calcidiscus leptoporus</name>
    <dbReference type="NCBI Taxonomy" id="127549"/>
    <lineage>
        <taxon>Eukaryota</taxon>
        <taxon>Haptista</taxon>
        <taxon>Haptophyta</taxon>
        <taxon>Prymnesiophyceae</taxon>
        <taxon>Coccolithales</taxon>
        <taxon>Calcidiscaceae</taxon>
        <taxon>Calcidiscus</taxon>
    </lineage>
</organism>
<reference evidence="1" key="1">
    <citation type="submission" date="2021-01" db="EMBL/GenBank/DDBJ databases">
        <authorList>
            <person name="Corre E."/>
            <person name="Pelletier E."/>
            <person name="Niang G."/>
            <person name="Scheremetjew M."/>
            <person name="Finn R."/>
            <person name="Kale V."/>
            <person name="Holt S."/>
            <person name="Cochrane G."/>
            <person name="Meng A."/>
            <person name="Brown T."/>
            <person name="Cohen L."/>
        </authorList>
    </citation>
    <scope>NUCLEOTIDE SEQUENCE</scope>
    <source>
        <strain evidence="1">RCC1130</strain>
    </source>
</reference>
<protein>
    <submittedName>
        <fullName evidence="1">Uncharacterized protein</fullName>
    </submittedName>
</protein>
<evidence type="ECO:0000313" key="1">
    <source>
        <dbReference type="EMBL" id="CAD8533968.1"/>
    </source>
</evidence>
<sequence length="119" mass="13493">MHTQATPYTPYTLLSLIPSLPLPSRALPASSLHTCTKSPAHSVTHTTGHVVLKRMQSRARALRARWLCAHAHNVCMCAERARVHVSVQGKMRYVCRHTECVPLHPLQQQRIEARRRRSS</sequence>
<dbReference type="EMBL" id="HBER01018310">
    <property type="protein sequence ID" value="CAD8533968.1"/>
    <property type="molecule type" value="Transcribed_RNA"/>
</dbReference>
<dbReference type="AlphaFoldDB" id="A0A7S0NTL9"/>
<proteinExistence type="predicted"/>
<name>A0A7S0NTL9_9EUKA</name>
<gene>
    <name evidence="1" type="ORF">CLEP1334_LOCUS9223</name>
</gene>
<accession>A0A7S0NTL9</accession>